<dbReference type="Proteomes" id="UP000029558">
    <property type="component" value="Chromosome"/>
</dbReference>
<dbReference type="RefSeq" id="WP_027243083.1">
    <property type="nucleotide sequence ID" value="NZ_CP012508.1"/>
</dbReference>
<gene>
    <name evidence="1" type="ORF">KU39_268</name>
</gene>
<sequence length="183" mass="20822">MKLNYQQLEKLADYLNNEYADVGINFYADIDSLGLKRVNCSNNVNSVMKESISSDEIKLYWRRYCQKTGLLFDKTLFNTPVVSNFSTSNLSEDIEEDNLSMPLSTLEAERARILSFTSESSSQLPILRFQQAEILSSTRKNSFNIIGSQKISQKSSYNSFSTLFLQEHHAETQKESGCPCVVL</sequence>
<protein>
    <submittedName>
        <fullName evidence="1">Uncharacterized protein</fullName>
    </submittedName>
</protein>
<proteinExistence type="predicted"/>
<accession>A0AAC8ZNA0</accession>
<organism evidence="1 2">
    <name type="scientific">Piscirickettsia salmonis</name>
    <dbReference type="NCBI Taxonomy" id="1238"/>
    <lineage>
        <taxon>Bacteria</taxon>
        <taxon>Pseudomonadati</taxon>
        <taxon>Pseudomonadota</taxon>
        <taxon>Gammaproteobacteria</taxon>
        <taxon>Thiotrichales</taxon>
        <taxon>Piscirickettsiaceae</taxon>
        <taxon>Piscirickettsia</taxon>
    </lineage>
</organism>
<dbReference type="AlphaFoldDB" id="A0AAC8ZNA0"/>
<evidence type="ECO:0000313" key="1">
    <source>
        <dbReference type="EMBL" id="ALB21452.1"/>
    </source>
</evidence>
<reference evidence="1 2" key="1">
    <citation type="journal article" date="2014" name="Genome Announc.">
        <title>Comparative Genome Analysis of Two Isolates of the Fish Pathogen Piscirickettsia salmonis from Different Hosts Reveals Major Differences in Virulence-Associated Secretion Systems.</title>
        <authorList>
            <person name="Bohle H."/>
            <person name="Henriquez P."/>
            <person name="Grothusen H."/>
            <person name="Navas E."/>
            <person name="Sandoval A."/>
            <person name="Bustamante F."/>
            <person name="Bustos P."/>
            <person name="Mancilla M."/>
        </authorList>
    </citation>
    <scope>NUCLEOTIDE SEQUENCE [LARGE SCALE GENOMIC DNA]</scope>
    <source>
        <strain evidence="2">B1-32597</strain>
    </source>
</reference>
<name>A0AAC8ZNA0_PISSA</name>
<evidence type="ECO:0000313" key="2">
    <source>
        <dbReference type="Proteomes" id="UP000029558"/>
    </source>
</evidence>
<dbReference type="EMBL" id="CP012508">
    <property type="protein sequence ID" value="ALB21452.1"/>
    <property type="molecule type" value="Genomic_DNA"/>
</dbReference>